<dbReference type="AlphaFoldDB" id="A0A8H7DKD5"/>
<protein>
    <submittedName>
        <fullName evidence="2">Uncharacterized protein</fullName>
    </submittedName>
</protein>
<evidence type="ECO:0000256" key="1">
    <source>
        <dbReference type="SAM" id="MobiDB-lite"/>
    </source>
</evidence>
<dbReference type="Proteomes" id="UP000623467">
    <property type="component" value="Unassembled WGS sequence"/>
</dbReference>
<feature type="compositionally biased region" description="Low complexity" evidence="1">
    <location>
        <begin position="67"/>
        <end position="76"/>
    </location>
</feature>
<gene>
    <name evidence="2" type="ORF">MSAN_00078500</name>
</gene>
<dbReference type="OrthoDB" id="2867443at2759"/>
<organism evidence="2 3">
    <name type="scientific">Mycena sanguinolenta</name>
    <dbReference type="NCBI Taxonomy" id="230812"/>
    <lineage>
        <taxon>Eukaryota</taxon>
        <taxon>Fungi</taxon>
        <taxon>Dikarya</taxon>
        <taxon>Basidiomycota</taxon>
        <taxon>Agaricomycotina</taxon>
        <taxon>Agaricomycetes</taxon>
        <taxon>Agaricomycetidae</taxon>
        <taxon>Agaricales</taxon>
        <taxon>Marasmiineae</taxon>
        <taxon>Mycenaceae</taxon>
        <taxon>Mycena</taxon>
    </lineage>
</organism>
<accession>A0A8H7DKD5</accession>
<evidence type="ECO:0000313" key="3">
    <source>
        <dbReference type="Proteomes" id="UP000623467"/>
    </source>
</evidence>
<name>A0A8H7DKD5_9AGAR</name>
<evidence type="ECO:0000313" key="2">
    <source>
        <dbReference type="EMBL" id="KAF7376617.1"/>
    </source>
</evidence>
<feature type="compositionally biased region" description="Pro residues" evidence="1">
    <location>
        <begin position="17"/>
        <end position="33"/>
    </location>
</feature>
<dbReference type="EMBL" id="JACAZH010000001">
    <property type="protein sequence ID" value="KAF7376617.1"/>
    <property type="molecule type" value="Genomic_DNA"/>
</dbReference>
<proteinExistence type="predicted"/>
<sequence length="180" mass="19719">MPLTASEARSPFHSQLPPVPPRFTPYPLGPQCPSPKSTALRGKLVARTRRGGRSTTSLPQCLGPGGASSSPDAAPALPKRTPLTESEARLLIQSKLQPSFSSPSSRLRAATVRAPMPQSEINRLAWKIGRENTLQRTLHYIPAHINPDSATPDQRILHAHRRKSYTAPSNKFDHDTTPLW</sequence>
<comment type="caution">
    <text evidence="2">The sequence shown here is derived from an EMBL/GenBank/DDBJ whole genome shotgun (WGS) entry which is preliminary data.</text>
</comment>
<keyword evidence="3" id="KW-1185">Reference proteome</keyword>
<reference evidence="2" key="1">
    <citation type="submission" date="2020-05" db="EMBL/GenBank/DDBJ databases">
        <title>Mycena genomes resolve the evolution of fungal bioluminescence.</title>
        <authorList>
            <person name="Tsai I.J."/>
        </authorList>
    </citation>
    <scope>NUCLEOTIDE SEQUENCE</scope>
    <source>
        <strain evidence="2">160909Yilan</strain>
    </source>
</reference>
<feature type="region of interest" description="Disordered" evidence="1">
    <location>
        <begin position="1"/>
        <end position="86"/>
    </location>
</feature>